<dbReference type="InterPro" id="IPR000055">
    <property type="entry name" value="Restrct_endonuc_typeI_TRD"/>
</dbReference>
<keyword evidence="5" id="KW-0540">Nuclease</keyword>
<dbReference type="OrthoDB" id="3197085at2"/>
<dbReference type="GO" id="GO:0009307">
    <property type="term" value="P:DNA restriction-modification system"/>
    <property type="evidence" value="ECO:0007669"/>
    <property type="project" value="UniProtKB-KW"/>
</dbReference>
<dbReference type="GO" id="GO:0004519">
    <property type="term" value="F:endonuclease activity"/>
    <property type="evidence" value="ECO:0007669"/>
    <property type="project" value="UniProtKB-KW"/>
</dbReference>
<dbReference type="GO" id="GO:0003677">
    <property type="term" value="F:DNA binding"/>
    <property type="evidence" value="ECO:0007669"/>
    <property type="project" value="UniProtKB-KW"/>
</dbReference>
<name>A0A5N5RDP9_9BIFI</name>
<keyword evidence="2" id="KW-0680">Restriction system</keyword>
<reference evidence="5 6" key="1">
    <citation type="journal article" date="2019" name="Int. J. Syst. Evol. Microbiol.">
        <title>Bifidobacterium jacchi sp. nov., isolated from the faeces of a baby common marmoset (Callithrix jacchus).</title>
        <authorList>
            <person name="Modesto M."/>
            <person name="Watanabe K."/>
            <person name="Arita M."/>
            <person name="Satti M."/>
            <person name="Oki K."/>
            <person name="Sciavilla P."/>
            <person name="Patavino C."/>
            <person name="Camma C."/>
            <person name="Michelini S."/>
            <person name="Sgorbati B."/>
            <person name="Mattarelli P."/>
        </authorList>
    </citation>
    <scope>NUCLEOTIDE SEQUENCE [LARGE SCALE GENOMIC DNA]</scope>
    <source>
        <strain evidence="5 6">MRM 9.3</strain>
    </source>
</reference>
<proteinExistence type="inferred from homology"/>
<dbReference type="PANTHER" id="PTHR30408:SF12">
    <property type="entry name" value="TYPE I RESTRICTION ENZYME MJAVIII SPECIFICITY SUBUNIT"/>
    <property type="match status" value="1"/>
</dbReference>
<dbReference type="InterPro" id="IPR052021">
    <property type="entry name" value="Type-I_RS_S_subunit"/>
</dbReference>
<keyword evidence="5" id="KW-0378">Hydrolase</keyword>
<accession>A0A5N5RDP9</accession>
<comment type="caution">
    <text evidence="5">The sequence shown here is derived from an EMBL/GenBank/DDBJ whole genome shotgun (WGS) entry which is preliminary data.</text>
</comment>
<dbReference type="AlphaFoldDB" id="A0A5N5RDP9"/>
<evidence type="ECO:0000313" key="6">
    <source>
        <dbReference type="Proteomes" id="UP000326336"/>
    </source>
</evidence>
<evidence type="ECO:0000256" key="3">
    <source>
        <dbReference type="ARBA" id="ARBA00023125"/>
    </source>
</evidence>
<evidence type="ECO:0000259" key="4">
    <source>
        <dbReference type="Pfam" id="PF01420"/>
    </source>
</evidence>
<keyword evidence="5" id="KW-0255">Endonuclease</keyword>
<keyword evidence="3" id="KW-0238">DNA-binding</keyword>
<dbReference type="Pfam" id="PF01420">
    <property type="entry name" value="Methylase_S"/>
    <property type="match status" value="2"/>
</dbReference>
<gene>
    <name evidence="5" type="ORF">EHS19_09250</name>
</gene>
<evidence type="ECO:0000256" key="1">
    <source>
        <dbReference type="ARBA" id="ARBA00010923"/>
    </source>
</evidence>
<sequence length="408" mass="46385">MADQSNKPSIRFAGFTDPWEQRKLGGIAQKVTAKNLDGRVNEVLTNSAEYGVIRQTEFFDHAVAKEDSITGYYVVEPGDFVYNPRVSVTAPVGPISRNKLGRSGVMSPLYTVFRLTGNTNGNYLGYFFKTDLWHGFMKLEGNSGARSDRFSIGDETFFEMPVPVPCADEQQAIGSFFSRLDSLITLHQRKYDKLVVFKKAMLEQMFPQEGETVPKIRFAGFTDPWEQRKLGEVVDQFKELVPTPQNGYVRMGVRSHAKGTFLTDVNPGAQIEEKELCRVAPNNLVVNIVFAWEHAVAITAENDAVALVSHRFPQFSFHEDMSPNFFRFIILDGRFRHHLWLASPSGAGRNKTLNVKSMLEYGFVVPHKEEQQKIGNFFSRLDDLITLHQRKLELLRNIKKSLLDEMFV</sequence>
<dbReference type="RefSeq" id="WP_151917465.1">
    <property type="nucleotide sequence ID" value="NZ_RQSP01000046.1"/>
</dbReference>
<feature type="domain" description="Type I restriction modification DNA specificity" evidence="4">
    <location>
        <begin position="288"/>
        <end position="395"/>
    </location>
</feature>
<dbReference type="Proteomes" id="UP000326336">
    <property type="component" value="Unassembled WGS sequence"/>
</dbReference>
<dbReference type="Gene3D" id="3.90.220.20">
    <property type="entry name" value="DNA methylase specificity domains"/>
    <property type="match status" value="2"/>
</dbReference>
<keyword evidence="6" id="KW-1185">Reference proteome</keyword>
<dbReference type="InterPro" id="IPR044946">
    <property type="entry name" value="Restrct_endonuc_typeI_TRD_sf"/>
</dbReference>
<dbReference type="SUPFAM" id="SSF116734">
    <property type="entry name" value="DNA methylase specificity domain"/>
    <property type="match status" value="2"/>
</dbReference>
<comment type="similarity">
    <text evidence="1">Belongs to the type-I restriction system S methylase family.</text>
</comment>
<protein>
    <submittedName>
        <fullName evidence="5">Restriction endonuclease subunit S</fullName>
    </submittedName>
</protein>
<organism evidence="5 6">
    <name type="scientific">Bifidobacterium jacchi</name>
    <dbReference type="NCBI Taxonomy" id="2490545"/>
    <lineage>
        <taxon>Bacteria</taxon>
        <taxon>Bacillati</taxon>
        <taxon>Actinomycetota</taxon>
        <taxon>Actinomycetes</taxon>
        <taxon>Bifidobacteriales</taxon>
        <taxon>Bifidobacteriaceae</taxon>
        <taxon>Bifidobacterium</taxon>
    </lineage>
</organism>
<feature type="domain" description="Type I restriction modification DNA specificity" evidence="4">
    <location>
        <begin position="18"/>
        <end position="194"/>
    </location>
</feature>
<evidence type="ECO:0000313" key="5">
    <source>
        <dbReference type="EMBL" id="KAB5605398.1"/>
    </source>
</evidence>
<dbReference type="EMBL" id="RQSP01000046">
    <property type="protein sequence ID" value="KAB5605398.1"/>
    <property type="molecule type" value="Genomic_DNA"/>
</dbReference>
<dbReference type="PANTHER" id="PTHR30408">
    <property type="entry name" value="TYPE-1 RESTRICTION ENZYME ECOKI SPECIFICITY PROTEIN"/>
    <property type="match status" value="1"/>
</dbReference>
<evidence type="ECO:0000256" key="2">
    <source>
        <dbReference type="ARBA" id="ARBA00022747"/>
    </source>
</evidence>